<dbReference type="Proteomes" id="UP001176940">
    <property type="component" value="Unassembled WGS sequence"/>
</dbReference>
<comment type="caution">
    <text evidence="1">The sequence shown here is derived from an EMBL/GenBank/DDBJ whole genome shotgun (WGS) entry which is preliminary data.</text>
</comment>
<protein>
    <submittedName>
        <fullName evidence="1">Uncharacterized protein</fullName>
    </submittedName>
</protein>
<keyword evidence="2" id="KW-1185">Reference proteome</keyword>
<evidence type="ECO:0000313" key="2">
    <source>
        <dbReference type="Proteomes" id="UP001176940"/>
    </source>
</evidence>
<gene>
    <name evidence="1" type="ORF">RIMI_LOCUS2593010</name>
</gene>
<sequence>MGKGAIGIAFLPAERGGGTMEFSPSDRSDVPLELNLFRLLKMSEARGKFREVNQHMPVFQRGFEKEGGLPRYHEGKLVCNTTSLKKAEFAETLEYYDGFAATNNAKLVAAKYFNPFRWIYIVKLYRSSEGLKPQLFAENAVFYAESLLFCLLSVLGKLMSLSLDLSGLCVGTKVLALEWEFLLCDIIEVLMCLVPVPSDFEFLETGVSKINLCLSFEDGSLVFLLSVYYAVLSLCGEIFRVGGEIFREGEQEADPDSGQAESETGRAFISAVPEGPSRFYGRTPEMGCPSSARAIKVEIVLPIYCERK</sequence>
<evidence type="ECO:0000313" key="1">
    <source>
        <dbReference type="EMBL" id="CAJ0925747.1"/>
    </source>
</evidence>
<organism evidence="1 2">
    <name type="scientific">Ranitomeya imitator</name>
    <name type="common">mimic poison frog</name>
    <dbReference type="NCBI Taxonomy" id="111125"/>
    <lineage>
        <taxon>Eukaryota</taxon>
        <taxon>Metazoa</taxon>
        <taxon>Chordata</taxon>
        <taxon>Craniata</taxon>
        <taxon>Vertebrata</taxon>
        <taxon>Euteleostomi</taxon>
        <taxon>Amphibia</taxon>
        <taxon>Batrachia</taxon>
        <taxon>Anura</taxon>
        <taxon>Neobatrachia</taxon>
        <taxon>Hyloidea</taxon>
        <taxon>Dendrobatidae</taxon>
        <taxon>Dendrobatinae</taxon>
        <taxon>Ranitomeya</taxon>
    </lineage>
</organism>
<accession>A0ABN9L082</accession>
<reference evidence="1" key="1">
    <citation type="submission" date="2023-07" db="EMBL/GenBank/DDBJ databases">
        <authorList>
            <person name="Stuckert A."/>
        </authorList>
    </citation>
    <scope>NUCLEOTIDE SEQUENCE</scope>
</reference>
<name>A0ABN9L082_9NEOB</name>
<dbReference type="EMBL" id="CAUEEQ010003669">
    <property type="protein sequence ID" value="CAJ0925747.1"/>
    <property type="molecule type" value="Genomic_DNA"/>
</dbReference>
<proteinExistence type="predicted"/>